<evidence type="ECO:0000256" key="4">
    <source>
        <dbReference type="RuleBase" id="RU363097"/>
    </source>
</evidence>
<evidence type="ECO:0000259" key="6">
    <source>
        <dbReference type="Pfam" id="PF07993"/>
    </source>
</evidence>
<keyword evidence="7" id="KW-1185">Reference proteome</keyword>
<evidence type="ECO:0000313" key="8">
    <source>
        <dbReference type="RefSeq" id="XP_026671918.1"/>
    </source>
</evidence>
<dbReference type="EC" id="1.2.1.84" evidence="4"/>
<proteinExistence type="inferred from homology"/>
<dbReference type="InterPro" id="IPR013120">
    <property type="entry name" value="FAR_NAD-bd"/>
</dbReference>
<dbReference type="KEGG" id="ccal:113464707"/>
<comment type="similarity">
    <text evidence="1 4">Belongs to the fatty acyl-CoA reductase family.</text>
</comment>
<evidence type="ECO:0000256" key="1">
    <source>
        <dbReference type="ARBA" id="ARBA00005928"/>
    </source>
</evidence>
<dbReference type="CDD" id="cd09071">
    <property type="entry name" value="FAR_C"/>
    <property type="match status" value="1"/>
</dbReference>
<dbReference type="InterPro" id="IPR036291">
    <property type="entry name" value="NAD(P)-bd_dom_sf"/>
</dbReference>
<evidence type="ECO:0000259" key="5">
    <source>
        <dbReference type="Pfam" id="PF03015"/>
    </source>
</evidence>
<keyword evidence="4" id="KW-0812">Transmembrane</keyword>
<name>A0AAJ7WD16_9HYME</name>
<keyword evidence="4" id="KW-0521">NADP</keyword>
<gene>
    <name evidence="8" type="primary">LOC113464707</name>
</gene>
<dbReference type="Proteomes" id="UP000694925">
    <property type="component" value="Unplaced"/>
</dbReference>
<dbReference type="SUPFAM" id="SSF51735">
    <property type="entry name" value="NAD(P)-binding Rossmann-fold domains"/>
    <property type="match status" value="1"/>
</dbReference>
<keyword evidence="2 4" id="KW-0444">Lipid biosynthesis</keyword>
<dbReference type="GO" id="GO:0005777">
    <property type="term" value="C:peroxisome"/>
    <property type="evidence" value="ECO:0007669"/>
    <property type="project" value="TreeGrafter"/>
</dbReference>
<protein>
    <recommendedName>
        <fullName evidence="4">Fatty acyl-CoA reductase</fullName>
        <ecNumber evidence="4">1.2.1.84</ecNumber>
    </recommendedName>
</protein>
<feature type="transmembrane region" description="Helical" evidence="4">
    <location>
        <begin position="362"/>
        <end position="386"/>
    </location>
</feature>
<feature type="domain" description="Thioester reductase (TE)" evidence="6">
    <location>
        <begin position="25"/>
        <end position="298"/>
    </location>
</feature>
<dbReference type="Pfam" id="PF03015">
    <property type="entry name" value="Sterile"/>
    <property type="match status" value="1"/>
</dbReference>
<dbReference type="GO" id="GO:0102965">
    <property type="term" value="F:alcohol-forming long-chain fatty acyl-CoA reductase activity"/>
    <property type="evidence" value="ECO:0007669"/>
    <property type="project" value="UniProtKB-EC"/>
</dbReference>
<dbReference type="GO" id="GO:0080019">
    <property type="term" value="F:alcohol-forming very long-chain fatty acyl-CoA reductase activity"/>
    <property type="evidence" value="ECO:0007669"/>
    <property type="project" value="InterPro"/>
</dbReference>
<feature type="domain" description="Fatty acyl-CoA reductase C-terminal" evidence="5">
    <location>
        <begin position="372"/>
        <end position="448"/>
    </location>
</feature>
<organism evidence="7 8">
    <name type="scientific">Ceratina calcarata</name>
    <dbReference type="NCBI Taxonomy" id="156304"/>
    <lineage>
        <taxon>Eukaryota</taxon>
        <taxon>Metazoa</taxon>
        <taxon>Ecdysozoa</taxon>
        <taxon>Arthropoda</taxon>
        <taxon>Hexapoda</taxon>
        <taxon>Insecta</taxon>
        <taxon>Pterygota</taxon>
        <taxon>Neoptera</taxon>
        <taxon>Endopterygota</taxon>
        <taxon>Hymenoptera</taxon>
        <taxon>Apocrita</taxon>
        <taxon>Aculeata</taxon>
        <taxon>Apoidea</taxon>
        <taxon>Anthophila</taxon>
        <taxon>Apidae</taxon>
        <taxon>Ceratina</taxon>
        <taxon>Zadontomerus</taxon>
    </lineage>
</organism>
<dbReference type="InterPro" id="IPR033640">
    <property type="entry name" value="FAR_C"/>
</dbReference>
<keyword evidence="4" id="KW-0560">Oxidoreductase</keyword>
<sequence>MNVTSDSKKSDGQIRNFYAGKHVFLTGCTGFYGSLILEKLLRTCTQIGNIYIMTREKKGFSVQERIDRFFKKEVFDTLRAMNPNFTEKVILIYGDLCKPDLGLSTEDRQRLVNNVNIIIHNASVVYFEAKVSLILRTNVLGTQKMLELAAQCLNLNAFVYVSTAYSHHYTNPIEEKFYAPPCDLKMVEDIIRADEENAAGLSKEALNDIIGKWLNQYAFSKAVAEGVVEDFARRRSLPCLIYRPSIIINAIREPYRGWVDTRNGPYLLTLLVALGMFHLAPLRSDVISDYVPVDMATNGLLSAIWDYSVNRETNGPQVYNYASSDWNPFNMHDQSYTFFRAVDEHPLTKMIWYPFVLFIPNIYLFLLLHVFLHVFPAIIADMVLMIQRKKPMALKLAYKATKQVFILHYFISTSWIIKTDKLKTVINRLNTTDEEEFLFDMKQLDWHDATFAGIECLRYSINDTMDSLPYAKKRYRKLKILHYITVTIISMVVFFFLFKIICSSLLLISQ</sequence>
<dbReference type="Gene3D" id="3.40.50.720">
    <property type="entry name" value="NAD(P)-binding Rossmann-like Domain"/>
    <property type="match status" value="1"/>
</dbReference>
<dbReference type="PANTHER" id="PTHR11011">
    <property type="entry name" value="MALE STERILITY PROTEIN 2-RELATED"/>
    <property type="match status" value="1"/>
</dbReference>
<dbReference type="GO" id="GO:0035336">
    <property type="term" value="P:long-chain fatty-acyl-CoA metabolic process"/>
    <property type="evidence" value="ECO:0007669"/>
    <property type="project" value="TreeGrafter"/>
</dbReference>
<dbReference type="CDD" id="cd05236">
    <property type="entry name" value="FAR-N_SDR_e"/>
    <property type="match status" value="1"/>
</dbReference>
<feature type="transmembrane region" description="Helical" evidence="4">
    <location>
        <begin position="480"/>
        <end position="508"/>
    </location>
</feature>
<keyword evidence="3 4" id="KW-0443">Lipid metabolism</keyword>
<accession>A0AAJ7WD16</accession>
<evidence type="ECO:0000256" key="2">
    <source>
        <dbReference type="ARBA" id="ARBA00022516"/>
    </source>
</evidence>
<comment type="function">
    <text evidence="4">Catalyzes the reduction of fatty acyl-CoA to fatty alcohols.</text>
</comment>
<keyword evidence="4" id="KW-0472">Membrane</keyword>
<evidence type="ECO:0000256" key="3">
    <source>
        <dbReference type="ARBA" id="ARBA00023098"/>
    </source>
</evidence>
<comment type="catalytic activity">
    <reaction evidence="4">
        <text>a long-chain fatty acyl-CoA + 2 NADPH + 2 H(+) = a long-chain primary fatty alcohol + 2 NADP(+) + CoA</text>
        <dbReference type="Rhea" id="RHEA:52716"/>
        <dbReference type="ChEBI" id="CHEBI:15378"/>
        <dbReference type="ChEBI" id="CHEBI:57287"/>
        <dbReference type="ChEBI" id="CHEBI:57783"/>
        <dbReference type="ChEBI" id="CHEBI:58349"/>
        <dbReference type="ChEBI" id="CHEBI:77396"/>
        <dbReference type="ChEBI" id="CHEBI:83139"/>
        <dbReference type="EC" id="1.2.1.84"/>
    </reaction>
</comment>
<dbReference type="RefSeq" id="XP_026671918.1">
    <property type="nucleotide sequence ID" value="XM_026816117.1"/>
</dbReference>
<dbReference type="GeneID" id="113464707"/>
<evidence type="ECO:0000313" key="7">
    <source>
        <dbReference type="Proteomes" id="UP000694925"/>
    </source>
</evidence>
<keyword evidence="4" id="KW-1133">Transmembrane helix</keyword>
<dbReference type="PANTHER" id="PTHR11011:SF60">
    <property type="entry name" value="FATTY ACYL-COA REDUCTASE-RELATED"/>
    <property type="match status" value="1"/>
</dbReference>
<dbReference type="AlphaFoldDB" id="A0AAJ7WD16"/>
<reference evidence="8" key="1">
    <citation type="submission" date="2025-08" db="UniProtKB">
        <authorList>
            <consortium name="RefSeq"/>
        </authorList>
    </citation>
    <scope>IDENTIFICATION</scope>
    <source>
        <tissue evidence="8">Whole body</tissue>
    </source>
</reference>
<dbReference type="InterPro" id="IPR026055">
    <property type="entry name" value="FAR"/>
</dbReference>
<dbReference type="Pfam" id="PF07993">
    <property type="entry name" value="NAD_binding_4"/>
    <property type="match status" value="1"/>
</dbReference>